<dbReference type="Pfam" id="PF11860">
    <property type="entry name" value="Muramidase"/>
    <property type="match status" value="1"/>
</dbReference>
<keyword evidence="4" id="KW-1185">Reference proteome</keyword>
<feature type="domain" description="N-acetylmuramidase" evidence="2">
    <location>
        <begin position="87"/>
        <end position="261"/>
    </location>
</feature>
<evidence type="ECO:0000313" key="4">
    <source>
        <dbReference type="Proteomes" id="UP001479520"/>
    </source>
</evidence>
<sequence length="270" mass="29320">MRNGSTGQQVATLQRELNTAGFKLSVDGWFGDVTEAAVRAFQARVGLVVDGIAGPKTLATLITREKDKRLLGEKDLIAAASRLGIDIASIKAVNEVESSGRGFLPDGRPAILYERHKAFGLLGETGVPADAAIALAQRYPNLINEKRGGYAGGAAEWSRLRTALTLVAPVVAYGACSWGQYQIMGYHWLVLGYASIDEFVTAMHRSEADHLDAFARFIEADPALHKALKARKWADFARIYNGPAYKANAYDIKLARAYERYAGFELAKAA</sequence>
<dbReference type="InterPro" id="IPR024408">
    <property type="entry name" value="Muramidase"/>
</dbReference>
<dbReference type="InterPro" id="IPR036365">
    <property type="entry name" value="PGBD-like_sf"/>
</dbReference>
<dbReference type="Proteomes" id="UP001479520">
    <property type="component" value="Chromosome"/>
</dbReference>
<dbReference type="InterPro" id="IPR002477">
    <property type="entry name" value="Peptidoglycan-bd-like"/>
</dbReference>
<gene>
    <name evidence="3" type="ORF">AADV58_10190</name>
</gene>
<protein>
    <submittedName>
        <fullName evidence="3">N-acetylmuramidase family protein</fullName>
    </submittedName>
</protein>
<evidence type="ECO:0000313" key="3">
    <source>
        <dbReference type="EMBL" id="WZJ20323.1"/>
    </source>
</evidence>
<dbReference type="EMBL" id="CP151406">
    <property type="protein sequence ID" value="WZJ20323.1"/>
    <property type="molecule type" value="Genomic_DNA"/>
</dbReference>
<dbReference type="Pfam" id="PF01471">
    <property type="entry name" value="PG_binding_1"/>
    <property type="match status" value="1"/>
</dbReference>
<dbReference type="Gene3D" id="1.10.101.10">
    <property type="entry name" value="PGBD-like superfamily/PGBD"/>
    <property type="match status" value="1"/>
</dbReference>
<accession>A0ABZ2XDS9</accession>
<organism evidence="3 4">
    <name type="scientific">Azonexus hydrophilus</name>
    <dbReference type="NCBI Taxonomy" id="418702"/>
    <lineage>
        <taxon>Bacteria</taxon>
        <taxon>Pseudomonadati</taxon>
        <taxon>Pseudomonadota</taxon>
        <taxon>Betaproteobacteria</taxon>
        <taxon>Rhodocyclales</taxon>
        <taxon>Azonexaceae</taxon>
        <taxon>Azonexus</taxon>
    </lineage>
</organism>
<dbReference type="InterPro" id="IPR036366">
    <property type="entry name" value="PGBDSf"/>
</dbReference>
<reference evidence="3 4" key="1">
    <citation type="submission" date="2024-04" db="EMBL/GenBank/DDBJ databases">
        <title>Dissimilatory iodate-reducing microorganisms contribute to the enrichment of iodine in groundwater.</title>
        <authorList>
            <person name="Jiang Z."/>
        </authorList>
    </citation>
    <scope>NUCLEOTIDE SEQUENCE [LARGE SCALE GENOMIC DNA]</scope>
    <source>
        <strain evidence="3 4">NCP973</strain>
    </source>
</reference>
<evidence type="ECO:0000259" key="1">
    <source>
        <dbReference type="Pfam" id="PF01471"/>
    </source>
</evidence>
<dbReference type="RefSeq" id="WP_341743094.1">
    <property type="nucleotide sequence ID" value="NZ_CP151406.1"/>
</dbReference>
<proteinExistence type="predicted"/>
<name>A0ABZ2XDS9_9RHOO</name>
<evidence type="ECO:0000259" key="2">
    <source>
        <dbReference type="Pfam" id="PF11860"/>
    </source>
</evidence>
<feature type="domain" description="Peptidoglycan binding-like" evidence="1">
    <location>
        <begin position="6"/>
        <end position="61"/>
    </location>
</feature>
<dbReference type="SUPFAM" id="SSF47090">
    <property type="entry name" value="PGBD-like"/>
    <property type="match status" value="1"/>
</dbReference>